<dbReference type="InterPro" id="IPR014710">
    <property type="entry name" value="RmlC-like_jellyroll"/>
</dbReference>
<dbReference type="EMBL" id="BMER01000003">
    <property type="protein sequence ID" value="GGG94595.1"/>
    <property type="molecule type" value="Genomic_DNA"/>
</dbReference>
<dbReference type="SUPFAM" id="SSF46689">
    <property type="entry name" value="Homeodomain-like"/>
    <property type="match status" value="1"/>
</dbReference>
<evidence type="ECO:0000256" key="2">
    <source>
        <dbReference type="ARBA" id="ARBA00023125"/>
    </source>
</evidence>
<reference evidence="5" key="2">
    <citation type="submission" date="2020-09" db="EMBL/GenBank/DDBJ databases">
        <authorList>
            <person name="Sun Q."/>
            <person name="Zhou Y."/>
        </authorList>
    </citation>
    <scope>NUCLEOTIDE SEQUENCE</scope>
    <source>
        <strain evidence="5">CGMCC 1.12195</strain>
    </source>
</reference>
<dbReference type="InterPro" id="IPR020449">
    <property type="entry name" value="Tscrpt_reg_AraC-type_HTH"/>
</dbReference>
<evidence type="ECO:0000259" key="4">
    <source>
        <dbReference type="PROSITE" id="PS01124"/>
    </source>
</evidence>
<keyword evidence="1" id="KW-0805">Transcription regulation</keyword>
<evidence type="ECO:0000313" key="6">
    <source>
        <dbReference type="Proteomes" id="UP000660862"/>
    </source>
</evidence>
<gene>
    <name evidence="5" type="primary">hpaA</name>
    <name evidence="5" type="ORF">GCM10007415_32110</name>
</gene>
<feature type="domain" description="HTH araC/xylS-type" evidence="4">
    <location>
        <begin position="167"/>
        <end position="269"/>
    </location>
</feature>
<sequence>MLRVKNKIDSRQDIKIAEFRKDIRTTLPHKHNSYFEFVLLNDGGGWHIIDGKRYHVTPPVFFVIRKEQVHHWELTGEPRGYVLIIKKQYVDNSLDKSLNELLAKVSSITYLPVSAPESLTALFDLLLTEWNLLLPHRDQVIEGLLKALLAKLLQQSRPTAYGHMGLSDMFQRFDALLGQTEMLCNNVAHYAGLLNTTPQNLNTVCRKAVGQSAASFIAIHLVGEAKRLLLYTDMTINQIAMRFGFADSSHFIKYFKRHSGNTPKVFRQLD</sequence>
<evidence type="ECO:0000313" key="5">
    <source>
        <dbReference type="EMBL" id="GGG94595.1"/>
    </source>
</evidence>
<dbReference type="RefSeq" id="WP_188507085.1">
    <property type="nucleotide sequence ID" value="NZ_BMER01000003.1"/>
</dbReference>
<reference evidence="5" key="1">
    <citation type="journal article" date="2014" name="Int. J. Syst. Evol. Microbiol.">
        <title>Complete genome sequence of Corynebacterium casei LMG S-19264T (=DSM 44701T), isolated from a smear-ripened cheese.</title>
        <authorList>
            <consortium name="US DOE Joint Genome Institute (JGI-PGF)"/>
            <person name="Walter F."/>
            <person name="Albersmeier A."/>
            <person name="Kalinowski J."/>
            <person name="Ruckert C."/>
        </authorList>
    </citation>
    <scope>NUCLEOTIDE SEQUENCE</scope>
    <source>
        <strain evidence="5">CGMCC 1.12195</strain>
    </source>
</reference>
<dbReference type="GO" id="GO:0043565">
    <property type="term" value="F:sequence-specific DNA binding"/>
    <property type="evidence" value="ECO:0007669"/>
    <property type="project" value="InterPro"/>
</dbReference>
<protein>
    <submittedName>
        <fullName evidence="5">4-hydroxyphenylacetate catabolism regulatory protein HpaA</fullName>
    </submittedName>
</protein>
<keyword evidence="2" id="KW-0238">DNA-binding</keyword>
<accession>A0A917MCT5</accession>
<name>A0A917MCT5_9SPHI</name>
<keyword evidence="6" id="KW-1185">Reference proteome</keyword>
<evidence type="ECO:0000256" key="3">
    <source>
        <dbReference type="ARBA" id="ARBA00023163"/>
    </source>
</evidence>
<dbReference type="SUPFAM" id="SSF51215">
    <property type="entry name" value="Regulatory protein AraC"/>
    <property type="match status" value="1"/>
</dbReference>
<dbReference type="InterPro" id="IPR037923">
    <property type="entry name" value="HTH-like"/>
</dbReference>
<dbReference type="Pfam" id="PF12833">
    <property type="entry name" value="HTH_18"/>
    <property type="match status" value="1"/>
</dbReference>
<comment type="caution">
    <text evidence="5">The sequence shown here is derived from an EMBL/GenBank/DDBJ whole genome shotgun (WGS) entry which is preliminary data.</text>
</comment>
<dbReference type="InterPro" id="IPR018060">
    <property type="entry name" value="HTH_AraC"/>
</dbReference>
<proteinExistence type="predicted"/>
<dbReference type="GO" id="GO:0003700">
    <property type="term" value="F:DNA-binding transcription factor activity"/>
    <property type="evidence" value="ECO:0007669"/>
    <property type="project" value="InterPro"/>
</dbReference>
<evidence type="ECO:0000256" key="1">
    <source>
        <dbReference type="ARBA" id="ARBA00023015"/>
    </source>
</evidence>
<dbReference type="InterPro" id="IPR009057">
    <property type="entry name" value="Homeodomain-like_sf"/>
</dbReference>
<dbReference type="Proteomes" id="UP000660862">
    <property type="component" value="Unassembled WGS sequence"/>
</dbReference>
<dbReference type="Gene3D" id="1.10.10.60">
    <property type="entry name" value="Homeodomain-like"/>
    <property type="match status" value="1"/>
</dbReference>
<dbReference type="SMART" id="SM00342">
    <property type="entry name" value="HTH_ARAC"/>
    <property type="match status" value="1"/>
</dbReference>
<keyword evidence="3" id="KW-0804">Transcription</keyword>
<dbReference type="AlphaFoldDB" id="A0A917MCT5"/>
<dbReference type="PANTHER" id="PTHR43280:SF32">
    <property type="entry name" value="TRANSCRIPTIONAL REGULATORY PROTEIN"/>
    <property type="match status" value="1"/>
</dbReference>
<organism evidence="5 6">
    <name type="scientific">Parapedobacter pyrenivorans</name>
    <dbReference type="NCBI Taxonomy" id="1305674"/>
    <lineage>
        <taxon>Bacteria</taxon>
        <taxon>Pseudomonadati</taxon>
        <taxon>Bacteroidota</taxon>
        <taxon>Sphingobacteriia</taxon>
        <taxon>Sphingobacteriales</taxon>
        <taxon>Sphingobacteriaceae</taxon>
        <taxon>Parapedobacter</taxon>
    </lineage>
</organism>
<dbReference type="PANTHER" id="PTHR43280">
    <property type="entry name" value="ARAC-FAMILY TRANSCRIPTIONAL REGULATOR"/>
    <property type="match status" value="1"/>
</dbReference>
<dbReference type="PRINTS" id="PR00032">
    <property type="entry name" value="HTHARAC"/>
</dbReference>
<dbReference type="Gene3D" id="2.60.120.10">
    <property type="entry name" value="Jelly Rolls"/>
    <property type="match status" value="1"/>
</dbReference>
<dbReference type="PROSITE" id="PS01124">
    <property type="entry name" value="HTH_ARAC_FAMILY_2"/>
    <property type="match status" value="1"/>
</dbReference>